<comment type="caution">
    <text evidence="2">The sequence shown here is derived from an EMBL/GenBank/DDBJ whole genome shotgun (WGS) entry which is preliminary data.</text>
</comment>
<dbReference type="EMBL" id="JARBHB010000005">
    <property type="protein sequence ID" value="KAJ8883627.1"/>
    <property type="molecule type" value="Genomic_DNA"/>
</dbReference>
<evidence type="ECO:0000313" key="3">
    <source>
        <dbReference type="Proteomes" id="UP001159363"/>
    </source>
</evidence>
<dbReference type="Pfam" id="PF05699">
    <property type="entry name" value="Dimer_Tnp_hAT"/>
    <property type="match status" value="1"/>
</dbReference>
<gene>
    <name evidence="2" type="ORF">PR048_015480</name>
</gene>
<evidence type="ECO:0000259" key="1">
    <source>
        <dbReference type="Pfam" id="PF05699"/>
    </source>
</evidence>
<organism evidence="2 3">
    <name type="scientific">Dryococelus australis</name>
    <dbReference type="NCBI Taxonomy" id="614101"/>
    <lineage>
        <taxon>Eukaryota</taxon>
        <taxon>Metazoa</taxon>
        <taxon>Ecdysozoa</taxon>
        <taxon>Arthropoda</taxon>
        <taxon>Hexapoda</taxon>
        <taxon>Insecta</taxon>
        <taxon>Pterygota</taxon>
        <taxon>Neoptera</taxon>
        <taxon>Polyneoptera</taxon>
        <taxon>Phasmatodea</taxon>
        <taxon>Verophasmatodea</taxon>
        <taxon>Anareolatae</taxon>
        <taxon>Phasmatidae</taxon>
        <taxon>Eurycanthinae</taxon>
        <taxon>Dryococelus</taxon>
    </lineage>
</organism>
<name>A0ABQ9HHB4_9NEOP</name>
<dbReference type="InterPro" id="IPR008906">
    <property type="entry name" value="HATC_C_dom"/>
</dbReference>
<feature type="domain" description="HAT C-terminal dimerisation" evidence="1">
    <location>
        <begin position="35"/>
        <end position="69"/>
    </location>
</feature>
<accession>A0ABQ9HHB4</accession>
<proteinExistence type="predicted"/>
<keyword evidence="3" id="KW-1185">Reference proteome</keyword>
<dbReference type="InterPro" id="IPR012337">
    <property type="entry name" value="RNaseH-like_sf"/>
</dbReference>
<protein>
    <recommendedName>
        <fullName evidence="1">HAT C-terminal dimerisation domain-containing protein</fullName>
    </recommendedName>
</protein>
<dbReference type="Proteomes" id="UP001159363">
    <property type="component" value="Chromosome 4"/>
</dbReference>
<evidence type="ECO:0000313" key="2">
    <source>
        <dbReference type="EMBL" id="KAJ8883627.1"/>
    </source>
</evidence>
<reference evidence="2 3" key="1">
    <citation type="submission" date="2023-02" db="EMBL/GenBank/DDBJ databases">
        <title>LHISI_Scaffold_Assembly.</title>
        <authorList>
            <person name="Stuart O.P."/>
            <person name="Cleave R."/>
            <person name="Magrath M.J.L."/>
            <person name="Mikheyev A.S."/>
        </authorList>
    </citation>
    <scope>NUCLEOTIDE SEQUENCE [LARGE SCALE GENOMIC DNA]</scope>
    <source>
        <strain evidence="2">Daus_M_001</strain>
        <tissue evidence="2">Leg muscle</tissue>
    </source>
</reference>
<dbReference type="SUPFAM" id="SSF53098">
    <property type="entry name" value="Ribonuclease H-like"/>
    <property type="match status" value="1"/>
</dbReference>
<sequence length="74" mass="8281">MKPFAEVMKEYCGNNYPTASMVIPTLHCLEVATTDQSFPLVAQVALRYLSLPTTQFVSERAFSTARNITIESIH</sequence>